<dbReference type="Gene3D" id="3.90.20.20">
    <property type="match status" value="1"/>
</dbReference>
<comment type="similarity">
    <text evidence="2 10 12">Belongs to the GrpE family.</text>
</comment>
<dbReference type="eggNOG" id="COG0576">
    <property type="taxonomic scope" value="Bacteria"/>
</dbReference>
<dbReference type="HAMAP" id="MF_01151">
    <property type="entry name" value="GrpE"/>
    <property type="match status" value="1"/>
</dbReference>
<accession>E6W4N4</accession>
<dbReference type="AlphaFoldDB" id="E6W4N4"/>
<evidence type="ECO:0000256" key="7">
    <source>
        <dbReference type="ARBA" id="ARBA00053401"/>
    </source>
</evidence>
<name>E6W4N4_DESIS</name>
<dbReference type="STRING" id="653733.Selin_2392"/>
<evidence type="ECO:0000256" key="8">
    <source>
        <dbReference type="ARBA" id="ARBA00072274"/>
    </source>
</evidence>
<dbReference type="CDD" id="cd00446">
    <property type="entry name" value="GrpE"/>
    <property type="match status" value="1"/>
</dbReference>
<dbReference type="Pfam" id="PF01025">
    <property type="entry name" value="GrpE"/>
    <property type="match status" value="1"/>
</dbReference>
<proteinExistence type="inferred from homology"/>
<comment type="subunit">
    <text evidence="3 10">Homodimer.</text>
</comment>
<protein>
    <recommendedName>
        <fullName evidence="8 10">Protein GrpE</fullName>
    </recommendedName>
    <alternativeName>
        <fullName evidence="9 10">HSP-70 cofactor</fullName>
    </alternativeName>
</protein>
<evidence type="ECO:0000256" key="4">
    <source>
        <dbReference type="ARBA" id="ARBA00022490"/>
    </source>
</evidence>
<dbReference type="GO" id="GO:0051082">
    <property type="term" value="F:unfolded protein binding"/>
    <property type="evidence" value="ECO:0007669"/>
    <property type="project" value="TreeGrafter"/>
</dbReference>
<evidence type="ECO:0000256" key="1">
    <source>
        <dbReference type="ARBA" id="ARBA00004496"/>
    </source>
</evidence>
<keyword evidence="5 10" id="KW-0346">Stress response</keyword>
<dbReference type="PROSITE" id="PS01071">
    <property type="entry name" value="GRPE"/>
    <property type="match status" value="1"/>
</dbReference>
<feature type="region of interest" description="Disordered" evidence="13">
    <location>
        <begin position="1"/>
        <end position="31"/>
    </location>
</feature>
<comment type="function">
    <text evidence="7 10 11">Participates actively in the response to hyperosmotic and heat shock by preventing the aggregation of stress-denatured proteins, in association with DnaK and GrpE. It is the nucleotide exchange factor for DnaK and may function as a thermosensor. Unfolded proteins bind initially to DnaJ; upon interaction with the DnaJ-bound protein, DnaK hydrolyzes its bound ATP, resulting in the formation of a stable complex. GrpE releases ADP from DnaK; ATP binding to DnaK triggers the release of the substrate protein, thus completing the reaction cycle. Several rounds of ATP-dependent interactions between DnaJ, DnaK and GrpE are required for fully efficient folding.</text>
</comment>
<dbReference type="PANTHER" id="PTHR21237:SF23">
    <property type="entry name" value="GRPE PROTEIN HOMOLOG, MITOCHONDRIAL"/>
    <property type="match status" value="1"/>
</dbReference>
<evidence type="ECO:0000256" key="13">
    <source>
        <dbReference type="SAM" id="MobiDB-lite"/>
    </source>
</evidence>
<dbReference type="SUPFAM" id="SSF58014">
    <property type="entry name" value="Coiled-coil domain of nucleotide exchange factor GrpE"/>
    <property type="match status" value="1"/>
</dbReference>
<keyword evidence="6 10" id="KW-0143">Chaperone</keyword>
<evidence type="ECO:0000256" key="10">
    <source>
        <dbReference type="HAMAP-Rule" id="MF_01151"/>
    </source>
</evidence>
<dbReference type="GO" id="GO:0006457">
    <property type="term" value="P:protein folding"/>
    <property type="evidence" value="ECO:0007669"/>
    <property type="project" value="InterPro"/>
</dbReference>
<evidence type="ECO:0000256" key="3">
    <source>
        <dbReference type="ARBA" id="ARBA00011738"/>
    </source>
</evidence>
<dbReference type="PANTHER" id="PTHR21237">
    <property type="entry name" value="GRPE PROTEIN"/>
    <property type="match status" value="1"/>
</dbReference>
<evidence type="ECO:0000313" key="15">
    <source>
        <dbReference type="Proteomes" id="UP000002572"/>
    </source>
</evidence>
<evidence type="ECO:0000256" key="9">
    <source>
        <dbReference type="ARBA" id="ARBA00076414"/>
    </source>
</evidence>
<dbReference type="GO" id="GO:0005737">
    <property type="term" value="C:cytoplasm"/>
    <property type="evidence" value="ECO:0007669"/>
    <property type="project" value="UniProtKB-SubCell"/>
</dbReference>
<dbReference type="FunCoup" id="E6W4N4">
    <property type="interactions" value="447"/>
</dbReference>
<dbReference type="HOGENOM" id="CLU_057217_6_3_0"/>
<dbReference type="SUPFAM" id="SSF51064">
    <property type="entry name" value="Head domain of nucleotide exchange factor GrpE"/>
    <property type="match status" value="1"/>
</dbReference>
<evidence type="ECO:0000256" key="5">
    <source>
        <dbReference type="ARBA" id="ARBA00023016"/>
    </source>
</evidence>
<dbReference type="RefSeq" id="WP_013506978.1">
    <property type="nucleotide sequence ID" value="NC_014836.1"/>
</dbReference>
<dbReference type="KEGG" id="din:Selin_2392"/>
<evidence type="ECO:0000313" key="14">
    <source>
        <dbReference type="EMBL" id="ADU67107.1"/>
    </source>
</evidence>
<dbReference type="FunFam" id="2.30.22.10:FF:000001">
    <property type="entry name" value="Protein GrpE"/>
    <property type="match status" value="1"/>
</dbReference>
<dbReference type="InParanoid" id="E6W4N4"/>
<dbReference type="GO" id="GO:0051087">
    <property type="term" value="F:protein-folding chaperone binding"/>
    <property type="evidence" value="ECO:0007669"/>
    <property type="project" value="InterPro"/>
</dbReference>
<comment type="subcellular location">
    <subcellularLocation>
        <location evidence="1 10">Cytoplasm</location>
    </subcellularLocation>
</comment>
<keyword evidence="4 10" id="KW-0963">Cytoplasm</keyword>
<dbReference type="OrthoDB" id="9812586at2"/>
<evidence type="ECO:0000256" key="6">
    <source>
        <dbReference type="ARBA" id="ARBA00023186"/>
    </source>
</evidence>
<dbReference type="EMBL" id="CP002432">
    <property type="protein sequence ID" value="ADU67107.1"/>
    <property type="molecule type" value="Genomic_DNA"/>
</dbReference>
<keyword evidence="15" id="KW-1185">Reference proteome</keyword>
<dbReference type="Proteomes" id="UP000002572">
    <property type="component" value="Chromosome"/>
</dbReference>
<dbReference type="GO" id="GO:0042803">
    <property type="term" value="F:protein homodimerization activity"/>
    <property type="evidence" value="ECO:0007669"/>
    <property type="project" value="InterPro"/>
</dbReference>
<dbReference type="InterPro" id="IPR009012">
    <property type="entry name" value="GrpE_head"/>
</dbReference>
<evidence type="ECO:0000256" key="12">
    <source>
        <dbReference type="RuleBase" id="RU004478"/>
    </source>
</evidence>
<reference evidence="14 15" key="1">
    <citation type="submission" date="2010-12" db="EMBL/GenBank/DDBJ databases">
        <title>Complete sequence of Desulfurispirillum indicum S5.</title>
        <authorList>
            <consortium name="US DOE Joint Genome Institute"/>
            <person name="Lucas S."/>
            <person name="Copeland A."/>
            <person name="Lapidus A."/>
            <person name="Cheng J.-F."/>
            <person name="Goodwin L."/>
            <person name="Pitluck S."/>
            <person name="Chertkov O."/>
            <person name="Held B."/>
            <person name="Detter J.C."/>
            <person name="Han C."/>
            <person name="Tapia R."/>
            <person name="Land M."/>
            <person name="Hauser L."/>
            <person name="Kyrpides N."/>
            <person name="Ivanova N."/>
            <person name="Mikhailova N."/>
            <person name="Haggblom M."/>
            <person name="Rauschenbach I."/>
            <person name="Bini E."/>
            <person name="Woyke T."/>
        </authorList>
    </citation>
    <scope>NUCLEOTIDE SEQUENCE [LARGE SCALE GENOMIC DNA]</scope>
    <source>
        <strain evidence="15">ATCC BAA-1389 / DSM 22839 / S5</strain>
    </source>
</reference>
<dbReference type="InterPro" id="IPR000740">
    <property type="entry name" value="GrpE"/>
</dbReference>
<evidence type="ECO:0000256" key="2">
    <source>
        <dbReference type="ARBA" id="ARBA00009054"/>
    </source>
</evidence>
<dbReference type="InterPro" id="IPR013805">
    <property type="entry name" value="GrpE_CC"/>
</dbReference>
<organism evidence="14 15">
    <name type="scientific">Desulfurispirillum indicum (strain ATCC BAA-1389 / DSM 22839 / S5)</name>
    <dbReference type="NCBI Taxonomy" id="653733"/>
    <lineage>
        <taxon>Bacteria</taxon>
        <taxon>Pseudomonadati</taxon>
        <taxon>Chrysiogenota</taxon>
        <taxon>Chrysiogenia</taxon>
        <taxon>Chrysiogenales</taxon>
        <taxon>Chrysiogenaceae</taxon>
        <taxon>Desulfurispirillum</taxon>
    </lineage>
</organism>
<gene>
    <name evidence="10" type="primary">grpE</name>
    <name evidence="14" type="ordered locus">Selin_2392</name>
</gene>
<dbReference type="NCBIfam" id="NF010738">
    <property type="entry name" value="PRK14140.1"/>
    <property type="match status" value="1"/>
</dbReference>
<sequence length="174" mass="19758">MSEHNTNEASEQAQSPAEGATPDEGAALANLEKRVQEKEEQLLRLHAEFENFKKRNNKERHDAVRFANQQIIKDLLTMLDNLDLAISHIPAGDEAYKAIRDGVEMTRKQFANLLEKYGLQEVPTDGEFDPNHHEAVMQEASPDHENNHIVAVLQKGYLLHDRVVRPAMVKVCKK</sequence>
<evidence type="ECO:0000256" key="11">
    <source>
        <dbReference type="RuleBase" id="RU000639"/>
    </source>
</evidence>
<dbReference type="Gene3D" id="2.30.22.10">
    <property type="entry name" value="Head domain of nucleotide exchange factor GrpE"/>
    <property type="match status" value="1"/>
</dbReference>
<dbReference type="PRINTS" id="PR00773">
    <property type="entry name" value="GRPEPROTEIN"/>
</dbReference>
<dbReference type="GO" id="GO:0000774">
    <property type="term" value="F:adenyl-nucleotide exchange factor activity"/>
    <property type="evidence" value="ECO:0007669"/>
    <property type="project" value="InterPro"/>
</dbReference>